<dbReference type="Gene3D" id="3.40.50.12780">
    <property type="entry name" value="N-terminal domain of ligase-like"/>
    <property type="match status" value="1"/>
</dbReference>
<dbReference type="GO" id="GO:0044550">
    <property type="term" value="P:secondary metabolite biosynthetic process"/>
    <property type="evidence" value="ECO:0007669"/>
    <property type="project" value="TreeGrafter"/>
</dbReference>
<dbReference type="GO" id="GO:0031177">
    <property type="term" value="F:phosphopantetheine binding"/>
    <property type="evidence" value="ECO:0007669"/>
    <property type="project" value="TreeGrafter"/>
</dbReference>
<dbReference type="Pfam" id="PF00975">
    <property type="entry name" value="Thioesterase"/>
    <property type="match status" value="1"/>
</dbReference>
<dbReference type="GO" id="GO:0005737">
    <property type="term" value="C:cytoplasm"/>
    <property type="evidence" value="ECO:0007669"/>
    <property type="project" value="TreeGrafter"/>
</dbReference>
<dbReference type="InterPro" id="IPR001031">
    <property type="entry name" value="Thioesterase"/>
</dbReference>
<feature type="domain" description="Carrier" evidence="2">
    <location>
        <begin position="243"/>
        <end position="319"/>
    </location>
</feature>
<evidence type="ECO:0000259" key="2">
    <source>
        <dbReference type="PROSITE" id="PS50075"/>
    </source>
</evidence>
<dbReference type="PROSITE" id="PS50075">
    <property type="entry name" value="CARRIER"/>
    <property type="match status" value="1"/>
</dbReference>
<dbReference type="InterPro" id="IPR029058">
    <property type="entry name" value="AB_hydrolase_fold"/>
</dbReference>
<proteinExistence type="predicted"/>
<organism evidence="3 4">
    <name type="scientific">Ditylenchus dipsaci</name>
    <dbReference type="NCBI Taxonomy" id="166011"/>
    <lineage>
        <taxon>Eukaryota</taxon>
        <taxon>Metazoa</taxon>
        <taxon>Ecdysozoa</taxon>
        <taxon>Nematoda</taxon>
        <taxon>Chromadorea</taxon>
        <taxon>Rhabditida</taxon>
        <taxon>Tylenchina</taxon>
        <taxon>Tylenchomorpha</taxon>
        <taxon>Sphaerularioidea</taxon>
        <taxon>Anguinidae</taxon>
        <taxon>Anguininae</taxon>
        <taxon>Ditylenchus</taxon>
    </lineage>
</organism>
<dbReference type="Gene3D" id="3.30.300.30">
    <property type="match status" value="1"/>
</dbReference>
<dbReference type="WBParaSite" id="jg23382">
    <property type="protein sequence ID" value="jg23382"/>
    <property type="gene ID" value="jg23382"/>
</dbReference>
<sequence length="538" mass="60495">MHKCFLNGIKVTEIYGPTETTVWSLCHHWNSSNQEEAHDGSVIEGSLGILPLHLDSLAMGELCIVGQGVARGYIGQTSTPNTLSQLSDFGTICDATYNITKRIYRTGDLVRRISPKGPLRFIGRRDAQLKVRGIRVDGLEVASVITDEFRKLFQDDLSKAFVTTEKVNQEESCTIELVAFLVMLTPNYGTWEEKVHTLKTTLKTRLPSHMVPAFQLFVQYLAVQQQEHQHTAIVLDEDNCSIQLLLERVKKLWRKQLPLKPNHDLKPEDNFFACGGHSLSMLMLKKSVADEFTEITLETTKNKSRCVIGVLREADQSSDPTRSRNIYCIHPIGGTVYPYYSMLQVLPASCNVYGIHYHPDIPCNTLAELAQFYAEQVIEHSDSQPFLLLGHSLGGILAREMAVFLYVTKKLFIETVVCIDSWVLGTESLDLDVVRTYLVKQFELMPNKQKLLQGAMKLAQMLKEHIFSDASNIGICLFKAKLLGDSALKNSVRSNVDPAKLLEYEDNGWSQVSSNVQVFLCDGDHDSVLKSRKPCSIH</sequence>
<dbReference type="InterPro" id="IPR045851">
    <property type="entry name" value="AMP-bd_C_sf"/>
</dbReference>
<dbReference type="Proteomes" id="UP000887574">
    <property type="component" value="Unplaced"/>
</dbReference>
<dbReference type="SUPFAM" id="SSF56801">
    <property type="entry name" value="Acetyl-CoA synthetase-like"/>
    <property type="match status" value="1"/>
</dbReference>
<dbReference type="Pfam" id="PF00550">
    <property type="entry name" value="PP-binding"/>
    <property type="match status" value="1"/>
</dbReference>
<dbReference type="InterPro" id="IPR009081">
    <property type="entry name" value="PP-bd_ACP"/>
</dbReference>
<dbReference type="Gene3D" id="3.40.50.1820">
    <property type="entry name" value="alpha/beta hydrolase"/>
    <property type="match status" value="1"/>
</dbReference>
<reference evidence="4" key="1">
    <citation type="submission" date="2022-11" db="UniProtKB">
        <authorList>
            <consortium name="WormBaseParasite"/>
        </authorList>
    </citation>
    <scope>IDENTIFICATION</scope>
</reference>
<dbReference type="GO" id="GO:0043041">
    <property type="term" value="P:amino acid activation for nonribosomal peptide biosynthetic process"/>
    <property type="evidence" value="ECO:0007669"/>
    <property type="project" value="TreeGrafter"/>
</dbReference>
<dbReference type="SUPFAM" id="SSF47336">
    <property type="entry name" value="ACP-like"/>
    <property type="match status" value="1"/>
</dbReference>
<accession>A0A915DT51</accession>
<evidence type="ECO:0000313" key="3">
    <source>
        <dbReference type="Proteomes" id="UP000887574"/>
    </source>
</evidence>
<name>A0A915DT51_9BILA</name>
<dbReference type="InterPro" id="IPR036736">
    <property type="entry name" value="ACP-like_sf"/>
</dbReference>
<dbReference type="PANTHER" id="PTHR45527:SF1">
    <property type="entry name" value="FATTY ACID SYNTHASE"/>
    <property type="match status" value="1"/>
</dbReference>
<keyword evidence="3" id="KW-1185">Reference proteome</keyword>
<evidence type="ECO:0000313" key="4">
    <source>
        <dbReference type="WBParaSite" id="jg23382"/>
    </source>
</evidence>
<dbReference type="GO" id="GO:0016297">
    <property type="term" value="F:fatty acyl-[ACP] hydrolase activity"/>
    <property type="evidence" value="ECO:0007669"/>
    <property type="project" value="UniProtKB-EC"/>
</dbReference>
<protein>
    <recommendedName>
        <fullName evidence="1">oleoyl-[acyl-carrier-protein] hydrolase</fullName>
        <ecNumber evidence="1">3.1.2.14</ecNumber>
    </recommendedName>
</protein>
<dbReference type="SUPFAM" id="SSF53474">
    <property type="entry name" value="alpha/beta-Hydrolases"/>
    <property type="match status" value="1"/>
</dbReference>
<dbReference type="Gene3D" id="1.10.1200.10">
    <property type="entry name" value="ACP-like"/>
    <property type="match status" value="1"/>
</dbReference>
<dbReference type="PANTHER" id="PTHR45527">
    <property type="entry name" value="NONRIBOSOMAL PEPTIDE SYNTHETASE"/>
    <property type="match status" value="1"/>
</dbReference>
<dbReference type="EC" id="3.1.2.14" evidence="1"/>
<evidence type="ECO:0000256" key="1">
    <source>
        <dbReference type="ARBA" id="ARBA00012480"/>
    </source>
</evidence>
<dbReference type="AlphaFoldDB" id="A0A915DT51"/>
<dbReference type="InterPro" id="IPR042099">
    <property type="entry name" value="ANL_N_sf"/>
</dbReference>